<dbReference type="PANTHER" id="PTHR33164:SF99">
    <property type="entry name" value="MARR FAMILY REGULATORY PROTEIN"/>
    <property type="match status" value="1"/>
</dbReference>
<dbReference type="InterPro" id="IPR039422">
    <property type="entry name" value="MarR/SlyA-like"/>
</dbReference>
<evidence type="ECO:0000313" key="2">
    <source>
        <dbReference type="EMBL" id="ASO20802.1"/>
    </source>
</evidence>
<dbReference type="Pfam" id="PF12802">
    <property type="entry name" value="MarR_2"/>
    <property type="match status" value="1"/>
</dbReference>
<dbReference type="GO" id="GO:0003700">
    <property type="term" value="F:DNA-binding transcription factor activity"/>
    <property type="evidence" value="ECO:0007669"/>
    <property type="project" value="InterPro"/>
</dbReference>
<protein>
    <submittedName>
        <fullName evidence="2">HTH-type transcriptional regulator MhqR</fullName>
    </submittedName>
</protein>
<dbReference type="Proteomes" id="UP000204221">
    <property type="component" value="Chromosome"/>
</dbReference>
<organism evidence="2 3">
    <name type="scientific">Actinoalloteichus hoggarensis</name>
    <dbReference type="NCBI Taxonomy" id="1470176"/>
    <lineage>
        <taxon>Bacteria</taxon>
        <taxon>Bacillati</taxon>
        <taxon>Actinomycetota</taxon>
        <taxon>Actinomycetes</taxon>
        <taxon>Pseudonocardiales</taxon>
        <taxon>Pseudonocardiaceae</taxon>
        <taxon>Actinoalloteichus</taxon>
    </lineage>
</organism>
<gene>
    <name evidence="2" type="primary">mhqR3</name>
    <name evidence="2" type="ORF">AHOG_15880</name>
</gene>
<dbReference type="Gene3D" id="1.10.10.10">
    <property type="entry name" value="Winged helix-like DNA-binding domain superfamily/Winged helix DNA-binding domain"/>
    <property type="match status" value="1"/>
</dbReference>
<dbReference type="GO" id="GO:0006950">
    <property type="term" value="P:response to stress"/>
    <property type="evidence" value="ECO:0007669"/>
    <property type="project" value="TreeGrafter"/>
</dbReference>
<dbReference type="PROSITE" id="PS50995">
    <property type="entry name" value="HTH_MARR_2"/>
    <property type="match status" value="1"/>
</dbReference>
<dbReference type="PRINTS" id="PR00598">
    <property type="entry name" value="HTHMARR"/>
</dbReference>
<dbReference type="SUPFAM" id="SSF46785">
    <property type="entry name" value="Winged helix' DNA-binding domain"/>
    <property type="match status" value="1"/>
</dbReference>
<dbReference type="EMBL" id="CP022521">
    <property type="protein sequence ID" value="ASO20802.1"/>
    <property type="molecule type" value="Genomic_DNA"/>
</dbReference>
<dbReference type="SMART" id="SM00347">
    <property type="entry name" value="HTH_MARR"/>
    <property type="match status" value="1"/>
</dbReference>
<evidence type="ECO:0000313" key="3">
    <source>
        <dbReference type="Proteomes" id="UP000204221"/>
    </source>
</evidence>
<accession>A0A221W4J0</accession>
<feature type="region of interest" description="Disordered" evidence="1">
    <location>
        <begin position="1"/>
        <end position="26"/>
    </location>
</feature>
<evidence type="ECO:0000256" key="1">
    <source>
        <dbReference type="SAM" id="MobiDB-lite"/>
    </source>
</evidence>
<keyword evidence="3" id="KW-1185">Reference proteome</keyword>
<feature type="compositionally biased region" description="Basic and acidic residues" evidence="1">
    <location>
        <begin position="14"/>
        <end position="26"/>
    </location>
</feature>
<sequence>MSDAGPAGTAPQDAEDRRARSEARMADRDARRAKVDVWRSLMEVHAMVLAELEHEFATRHGLSISEFDALSNIPTGGVRLRELTDRVVLSQSALSRLVDRLERRGLVERSVLPDDSRAVYVRLTSAGRRLMLAAVHTNAAVVERSFADRLSTPELGTLGTVLGRLRPRRDTE</sequence>
<dbReference type="PANTHER" id="PTHR33164">
    <property type="entry name" value="TRANSCRIPTIONAL REGULATOR, MARR FAMILY"/>
    <property type="match status" value="1"/>
</dbReference>
<proteinExistence type="predicted"/>
<name>A0A221W4J0_9PSEU</name>
<dbReference type="RefSeq" id="WP_245856257.1">
    <property type="nucleotide sequence ID" value="NZ_CP022521.1"/>
</dbReference>
<reference evidence="2 3" key="1">
    <citation type="submission" date="2017-07" db="EMBL/GenBank/DDBJ databases">
        <title>Complete genome sequence of Actinoalloteichus hoggarensis DSM 45943, type strain of Actinoalloteichus hoggarensis.</title>
        <authorList>
            <person name="Ruckert C."/>
            <person name="Nouioui I."/>
            <person name="Willmese J."/>
            <person name="van Wezel G."/>
            <person name="Klenk H.-P."/>
            <person name="Kalinowski J."/>
            <person name="Zotchev S.B."/>
        </authorList>
    </citation>
    <scope>NUCLEOTIDE SEQUENCE [LARGE SCALE GENOMIC DNA]</scope>
    <source>
        <strain evidence="2 3">DSM 45943</strain>
    </source>
</reference>
<dbReference type="InterPro" id="IPR000835">
    <property type="entry name" value="HTH_MarR-typ"/>
</dbReference>
<dbReference type="InterPro" id="IPR036390">
    <property type="entry name" value="WH_DNA-bd_sf"/>
</dbReference>
<dbReference type="AlphaFoldDB" id="A0A221W4J0"/>
<dbReference type="KEGG" id="ahg:AHOG_15880"/>
<dbReference type="InterPro" id="IPR036388">
    <property type="entry name" value="WH-like_DNA-bd_sf"/>
</dbReference>